<keyword evidence="2" id="KW-1185">Reference proteome</keyword>
<dbReference type="Proteomes" id="UP000831785">
    <property type="component" value="Chromosome"/>
</dbReference>
<reference evidence="1 2" key="1">
    <citation type="submission" date="2022-04" db="EMBL/GenBank/DDBJ databases">
        <title>Hymenobacter sp. isolated from the air.</title>
        <authorList>
            <person name="Won M."/>
            <person name="Lee C.-M."/>
            <person name="Woen H.-Y."/>
            <person name="Kwon S.-W."/>
        </authorList>
    </citation>
    <scope>NUCLEOTIDE SEQUENCE [LARGE SCALE GENOMIC DNA]</scope>
    <source>
        <strain evidence="2">5116 S-27</strain>
    </source>
</reference>
<name>A0ABY4FAL2_9BACT</name>
<dbReference type="RefSeq" id="WP_244718918.1">
    <property type="nucleotide sequence ID" value="NZ_CP095049.1"/>
</dbReference>
<sequence length="104" mass="12293">MENLGPLNFLRIPLSNLWDVPDIRRRIEQADAELGPRLLRWYCRYEPETRLAIRTQLEWALQNPGYDFQKILVRVTTANEDILLYFAFLLHLIEHGQCPAADEK</sequence>
<protein>
    <submittedName>
        <fullName evidence="1">Uncharacterized protein</fullName>
    </submittedName>
</protein>
<proteinExistence type="predicted"/>
<gene>
    <name evidence="1" type="ORF">MUN80_01955</name>
</gene>
<organism evidence="1 2">
    <name type="scientific">Hymenobacter cellulosivorans</name>
    <dbReference type="NCBI Taxonomy" id="2932249"/>
    <lineage>
        <taxon>Bacteria</taxon>
        <taxon>Pseudomonadati</taxon>
        <taxon>Bacteroidota</taxon>
        <taxon>Cytophagia</taxon>
        <taxon>Cytophagales</taxon>
        <taxon>Hymenobacteraceae</taxon>
        <taxon>Hymenobacter</taxon>
    </lineage>
</organism>
<accession>A0ABY4FAL2</accession>
<dbReference type="EMBL" id="CP095049">
    <property type="protein sequence ID" value="UOQ53533.1"/>
    <property type="molecule type" value="Genomic_DNA"/>
</dbReference>
<evidence type="ECO:0000313" key="2">
    <source>
        <dbReference type="Proteomes" id="UP000831785"/>
    </source>
</evidence>
<evidence type="ECO:0000313" key="1">
    <source>
        <dbReference type="EMBL" id="UOQ53533.1"/>
    </source>
</evidence>